<gene>
    <name evidence="3" type="ORF">J0S82_001377</name>
</gene>
<dbReference type="Proteomes" id="UP000700334">
    <property type="component" value="Unassembled WGS sequence"/>
</dbReference>
<feature type="non-terminal residue" evidence="3">
    <location>
        <position position="1"/>
    </location>
</feature>
<name>A0A8J6ADB7_GALPY</name>
<dbReference type="PANTHER" id="PTHR16240">
    <property type="entry name" value="PROTEIN MENT"/>
    <property type="match status" value="1"/>
</dbReference>
<keyword evidence="4" id="KW-1185">Reference proteome</keyword>
<feature type="region of interest" description="Disordered" evidence="1">
    <location>
        <begin position="147"/>
        <end position="189"/>
    </location>
</feature>
<feature type="region of interest" description="Disordered" evidence="1">
    <location>
        <begin position="203"/>
        <end position="248"/>
    </location>
</feature>
<reference evidence="3" key="1">
    <citation type="journal article" date="2021" name="Evol. Appl.">
        <title>The genome of the Pyrenean desman and the effects of bottlenecks and inbreeding on the genomic landscape of an endangered species.</title>
        <authorList>
            <person name="Escoda L."/>
            <person name="Castresana J."/>
        </authorList>
    </citation>
    <scope>NUCLEOTIDE SEQUENCE</scope>
    <source>
        <strain evidence="3">IBE-C5619</strain>
    </source>
</reference>
<evidence type="ECO:0000313" key="3">
    <source>
        <dbReference type="EMBL" id="KAG8509239.1"/>
    </source>
</evidence>
<evidence type="ECO:0000256" key="1">
    <source>
        <dbReference type="SAM" id="MobiDB-lite"/>
    </source>
</evidence>
<dbReference type="Pfam" id="PF15322">
    <property type="entry name" value="PMSI1"/>
    <property type="match status" value="1"/>
</dbReference>
<sequence length="483" mass="52155">IPGARIPRDVGARRRARHVPGPPRSVLTTRRLRRAARAAGARASLGRARSAGPMVPAACALLCALLLSLGSRAAGAHTHGATRSPQITGRSPGPSRSYRTAGRTVFSPRTGVSQRSKIRMEDEDDMGAAADRLAGPAAAELLASTVTGVSRSQTGEEDETLEEGVVINASKEKDEGPTTTPGGPNSRFPANIQEADIRLTSNLQPSSAKGGPDSTAHTQSTEATPTTLTQWTTAGSAPSRWGSPSSTAMPAPEDLHLVLMPWGPWHCHCKAGTMSRTRAGKLQGLAGRLRVGALSQLRTEHRPCTYRQCPCNRHREECPLDNGLCADASCTEATSRTTPSTTSTTTEPPLEAKLRPNPLPFEHHPALDFWRQVRIQLEDIWNSLSSVFTEMQPEAMRDPVSSQYSSFLFWRMPIPELDLSELEGLGLSDTATYKIKESNDGKMTRQAAGVEKNPDGDALLEYSTFNFWRAPIASIHSFELDLL</sequence>
<dbReference type="GO" id="GO:0042127">
    <property type="term" value="P:regulation of cell population proliferation"/>
    <property type="evidence" value="ECO:0007669"/>
    <property type="project" value="TreeGrafter"/>
</dbReference>
<dbReference type="AlphaFoldDB" id="A0A8J6ADB7"/>
<feature type="domain" description="Putative WW-binding" evidence="2">
    <location>
        <begin position="402"/>
        <end position="472"/>
    </location>
</feature>
<organism evidence="3 4">
    <name type="scientific">Galemys pyrenaicus</name>
    <name type="common">Iberian desman</name>
    <name type="synonym">Pyrenean desman</name>
    <dbReference type="NCBI Taxonomy" id="202257"/>
    <lineage>
        <taxon>Eukaryota</taxon>
        <taxon>Metazoa</taxon>
        <taxon>Chordata</taxon>
        <taxon>Craniata</taxon>
        <taxon>Vertebrata</taxon>
        <taxon>Euteleostomi</taxon>
        <taxon>Mammalia</taxon>
        <taxon>Eutheria</taxon>
        <taxon>Laurasiatheria</taxon>
        <taxon>Eulipotyphla</taxon>
        <taxon>Talpidae</taxon>
        <taxon>Galemys</taxon>
    </lineage>
</organism>
<comment type="caution">
    <text evidence="3">The sequence shown here is derived from an EMBL/GenBank/DDBJ whole genome shotgun (WGS) entry which is preliminary data.</text>
</comment>
<protein>
    <submittedName>
        <fullName evidence="3">Protein MENT</fullName>
    </submittedName>
</protein>
<feature type="region of interest" description="Disordered" evidence="1">
    <location>
        <begin position="332"/>
        <end position="352"/>
    </location>
</feature>
<feature type="compositionally biased region" description="Basic and acidic residues" evidence="1">
    <location>
        <begin position="1"/>
        <end position="12"/>
    </location>
</feature>
<dbReference type="OrthoDB" id="9537043at2759"/>
<feature type="region of interest" description="Disordered" evidence="1">
    <location>
        <begin position="76"/>
        <end position="120"/>
    </location>
</feature>
<proteinExistence type="predicted"/>
<dbReference type="InterPro" id="IPR029292">
    <property type="entry name" value="MENT"/>
</dbReference>
<dbReference type="Pfam" id="PF15017">
    <property type="entry name" value="WRNPLPNID"/>
    <property type="match status" value="1"/>
</dbReference>
<feature type="compositionally biased region" description="Low complexity" evidence="1">
    <location>
        <begin position="221"/>
        <end position="233"/>
    </location>
</feature>
<dbReference type="PANTHER" id="PTHR16240:SF2">
    <property type="entry name" value="PROTEIN MENT"/>
    <property type="match status" value="1"/>
</dbReference>
<evidence type="ECO:0000313" key="4">
    <source>
        <dbReference type="Proteomes" id="UP000700334"/>
    </source>
</evidence>
<feature type="compositionally biased region" description="Low complexity" evidence="1">
    <location>
        <begin position="332"/>
        <end position="351"/>
    </location>
</feature>
<dbReference type="EMBL" id="JAGFMF010011956">
    <property type="protein sequence ID" value="KAG8509239.1"/>
    <property type="molecule type" value="Genomic_DNA"/>
</dbReference>
<dbReference type="InterPro" id="IPR033461">
    <property type="entry name" value="WRNPLPNID"/>
</dbReference>
<feature type="region of interest" description="Disordered" evidence="1">
    <location>
        <begin position="1"/>
        <end position="25"/>
    </location>
</feature>
<accession>A0A8J6ADB7</accession>
<evidence type="ECO:0000259" key="2">
    <source>
        <dbReference type="Pfam" id="PF15017"/>
    </source>
</evidence>